<dbReference type="Gene3D" id="6.10.10.120">
    <property type="entry name" value="Antitoxin ParD1-like"/>
    <property type="match status" value="1"/>
</dbReference>
<dbReference type="EMBL" id="BSPC01000005">
    <property type="protein sequence ID" value="GLS17655.1"/>
    <property type="molecule type" value="Genomic_DNA"/>
</dbReference>
<dbReference type="NCBIfam" id="TIGR02606">
    <property type="entry name" value="antidote_CC2985"/>
    <property type="match status" value="1"/>
</dbReference>
<reference evidence="4" key="1">
    <citation type="journal article" date="2019" name="Int. J. Syst. Evol. Microbiol.">
        <title>The Global Catalogue of Microorganisms (GCM) 10K type strain sequencing project: providing services to taxonomists for standard genome sequencing and annotation.</title>
        <authorList>
            <consortium name="The Broad Institute Genomics Platform"/>
            <consortium name="The Broad Institute Genome Sequencing Center for Infectious Disease"/>
            <person name="Wu L."/>
            <person name="Ma J."/>
        </authorList>
    </citation>
    <scope>NUCLEOTIDE SEQUENCE [LARGE SCALE GENOMIC DNA]</scope>
    <source>
        <strain evidence="4">NBRC 101365</strain>
    </source>
</reference>
<keyword evidence="2" id="KW-1277">Toxin-antitoxin system</keyword>
<keyword evidence="4" id="KW-1185">Reference proteome</keyword>
<dbReference type="PANTHER" id="PTHR36582:SF2">
    <property type="entry name" value="ANTITOXIN PARD"/>
    <property type="match status" value="1"/>
</dbReference>
<dbReference type="PANTHER" id="PTHR36582">
    <property type="entry name" value="ANTITOXIN PARD"/>
    <property type="match status" value="1"/>
</dbReference>
<proteinExistence type="inferred from homology"/>
<protein>
    <submittedName>
        <fullName evidence="3">Antitoxin ParD1</fullName>
    </submittedName>
</protein>
<organism evidence="3 4">
    <name type="scientific">Labrys miyagiensis</name>
    <dbReference type="NCBI Taxonomy" id="346912"/>
    <lineage>
        <taxon>Bacteria</taxon>
        <taxon>Pseudomonadati</taxon>
        <taxon>Pseudomonadota</taxon>
        <taxon>Alphaproteobacteria</taxon>
        <taxon>Hyphomicrobiales</taxon>
        <taxon>Xanthobacteraceae</taxon>
        <taxon>Labrys</taxon>
    </lineage>
</organism>
<gene>
    <name evidence="3" type="primary">parD-1</name>
    <name evidence="3" type="ORF">GCM10007874_06700</name>
</gene>
<dbReference type="Proteomes" id="UP001156882">
    <property type="component" value="Unassembled WGS sequence"/>
</dbReference>
<dbReference type="InterPro" id="IPR022789">
    <property type="entry name" value="ParD"/>
</dbReference>
<sequence>MAAEDTVMNVSIGSRWEEFVSAIVAEGRYGSASEVVREGLRLVEEREAKLRALRDMVNASIEEGGDLSDEDIGRDLDAAAERLAQEGH</sequence>
<comment type="caution">
    <text evidence="3">The sequence shown here is derived from an EMBL/GenBank/DDBJ whole genome shotgun (WGS) entry which is preliminary data.</text>
</comment>
<dbReference type="Pfam" id="PF03693">
    <property type="entry name" value="ParD_antitoxin"/>
    <property type="match status" value="1"/>
</dbReference>
<evidence type="ECO:0000313" key="4">
    <source>
        <dbReference type="Proteomes" id="UP001156882"/>
    </source>
</evidence>
<accession>A0ABQ6CCI2</accession>
<dbReference type="InterPro" id="IPR038296">
    <property type="entry name" value="ParD_sf"/>
</dbReference>
<evidence type="ECO:0000256" key="1">
    <source>
        <dbReference type="ARBA" id="ARBA00008580"/>
    </source>
</evidence>
<dbReference type="InterPro" id="IPR010985">
    <property type="entry name" value="Ribbon_hlx_hlx"/>
</dbReference>
<evidence type="ECO:0000313" key="3">
    <source>
        <dbReference type="EMBL" id="GLS17655.1"/>
    </source>
</evidence>
<dbReference type="SUPFAM" id="SSF47598">
    <property type="entry name" value="Ribbon-helix-helix"/>
    <property type="match status" value="1"/>
</dbReference>
<evidence type="ECO:0000256" key="2">
    <source>
        <dbReference type="ARBA" id="ARBA00022649"/>
    </source>
</evidence>
<name>A0ABQ6CCI2_9HYPH</name>
<comment type="similarity">
    <text evidence="1">Belongs to the ParD antitoxin family.</text>
</comment>